<evidence type="ECO:0000313" key="2">
    <source>
        <dbReference type="EMBL" id="KAK9126242.1"/>
    </source>
</evidence>
<gene>
    <name evidence="2" type="ORF">Scep_015088</name>
</gene>
<keyword evidence="3" id="KW-1185">Reference proteome</keyword>
<accession>A0AAP0J4N9</accession>
<organism evidence="2 3">
    <name type="scientific">Stephania cephalantha</name>
    <dbReference type="NCBI Taxonomy" id="152367"/>
    <lineage>
        <taxon>Eukaryota</taxon>
        <taxon>Viridiplantae</taxon>
        <taxon>Streptophyta</taxon>
        <taxon>Embryophyta</taxon>
        <taxon>Tracheophyta</taxon>
        <taxon>Spermatophyta</taxon>
        <taxon>Magnoliopsida</taxon>
        <taxon>Ranunculales</taxon>
        <taxon>Menispermaceae</taxon>
        <taxon>Menispermoideae</taxon>
        <taxon>Cissampelideae</taxon>
        <taxon>Stephania</taxon>
    </lineage>
</organism>
<comment type="caution">
    <text evidence="2">The sequence shown here is derived from an EMBL/GenBank/DDBJ whole genome shotgun (WGS) entry which is preliminary data.</text>
</comment>
<dbReference type="AlphaFoldDB" id="A0AAP0J4N9"/>
<dbReference type="EMBL" id="JBBNAG010000006">
    <property type="protein sequence ID" value="KAK9126242.1"/>
    <property type="molecule type" value="Genomic_DNA"/>
</dbReference>
<evidence type="ECO:0000256" key="1">
    <source>
        <dbReference type="SAM" id="Phobius"/>
    </source>
</evidence>
<proteinExistence type="predicted"/>
<evidence type="ECO:0000313" key="3">
    <source>
        <dbReference type="Proteomes" id="UP001419268"/>
    </source>
</evidence>
<name>A0AAP0J4N9_9MAGN</name>
<dbReference type="Proteomes" id="UP001419268">
    <property type="component" value="Unassembled WGS sequence"/>
</dbReference>
<reference evidence="2 3" key="1">
    <citation type="submission" date="2024-01" db="EMBL/GenBank/DDBJ databases">
        <title>Genome assemblies of Stephania.</title>
        <authorList>
            <person name="Yang L."/>
        </authorList>
    </citation>
    <scope>NUCLEOTIDE SEQUENCE [LARGE SCALE GENOMIC DNA]</scope>
    <source>
        <strain evidence="2">JXDWG</strain>
        <tissue evidence="2">Leaf</tissue>
    </source>
</reference>
<keyword evidence="1" id="KW-1133">Transmembrane helix</keyword>
<sequence>MNCIANCIVSSLVFCINDNIVNDLGFKRDMDPGPIDDSVLTMQALHRSTRVWNGPVVLLFACLHIFIAS</sequence>
<protein>
    <submittedName>
        <fullName evidence="2">Uncharacterized protein</fullName>
    </submittedName>
</protein>
<feature type="transmembrane region" description="Helical" evidence="1">
    <location>
        <begin position="51"/>
        <end position="68"/>
    </location>
</feature>
<keyword evidence="1" id="KW-0812">Transmembrane</keyword>
<keyword evidence="1" id="KW-0472">Membrane</keyword>